<dbReference type="AlphaFoldDB" id="A0A5N5GFJ5"/>
<dbReference type="InterPro" id="IPR011032">
    <property type="entry name" value="GroES-like_sf"/>
</dbReference>
<protein>
    <submittedName>
        <fullName evidence="1">Quinone-oxidoreductase-like protein</fullName>
    </submittedName>
</protein>
<dbReference type="PANTHER" id="PTHR44013">
    <property type="entry name" value="ZINC-TYPE ALCOHOL DEHYDROGENASE-LIKE PROTEIN C16A3.02C"/>
    <property type="match status" value="1"/>
</dbReference>
<dbReference type="OrthoDB" id="48317at2759"/>
<reference evidence="1 2" key="1">
    <citation type="submission" date="2019-09" db="EMBL/GenBank/DDBJ databases">
        <authorList>
            <person name="Ou C."/>
        </authorList>
    </citation>
    <scope>NUCLEOTIDE SEQUENCE [LARGE SCALE GENOMIC DNA]</scope>
    <source>
        <strain evidence="1">S2</strain>
        <tissue evidence="1">Leaf</tissue>
    </source>
</reference>
<dbReference type="EMBL" id="SMOL01000451">
    <property type="protein sequence ID" value="KAB2614279.1"/>
    <property type="molecule type" value="Genomic_DNA"/>
</dbReference>
<gene>
    <name evidence="1" type="ORF">D8674_039743</name>
</gene>
<organism evidence="1 2">
    <name type="scientific">Pyrus ussuriensis x Pyrus communis</name>
    <dbReference type="NCBI Taxonomy" id="2448454"/>
    <lineage>
        <taxon>Eukaryota</taxon>
        <taxon>Viridiplantae</taxon>
        <taxon>Streptophyta</taxon>
        <taxon>Embryophyta</taxon>
        <taxon>Tracheophyta</taxon>
        <taxon>Spermatophyta</taxon>
        <taxon>Magnoliopsida</taxon>
        <taxon>eudicotyledons</taxon>
        <taxon>Gunneridae</taxon>
        <taxon>Pentapetalae</taxon>
        <taxon>rosids</taxon>
        <taxon>fabids</taxon>
        <taxon>Rosales</taxon>
        <taxon>Rosaceae</taxon>
        <taxon>Amygdaloideae</taxon>
        <taxon>Maleae</taxon>
        <taxon>Pyrus</taxon>
    </lineage>
</organism>
<dbReference type="SUPFAM" id="SSF50129">
    <property type="entry name" value="GroES-like"/>
    <property type="match status" value="1"/>
</dbReference>
<reference evidence="1 2" key="2">
    <citation type="submission" date="2019-11" db="EMBL/GenBank/DDBJ databases">
        <title>A de novo genome assembly of a pear dwarfing rootstock.</title>
        <authorList>
            <person name="Wang F."/>
            <person name="Wang J."/>
            <person name="Li S."/>
            <person name="Zhang Y."/>
            <person name="Fang M."/>
            <person name="Ma L."/>
            <person name="Zhao Y."/>
            <person name="Jiang S."/>
        </authorList>
    </citation>
    <scope>NUCLEOTIDE SEQUENCE [LARGE SCALE GENOMIC DNA]</scope>
    <source>
        <strain evidence="1">S2</strain>
        <tissue evidence="1">Leaf</tissue>
    </source>
</reference>
<accession>A0A5N5GFJ5</accession>
<comment type="caution">
    <text evidence="1">The sequence shown here is derived from an EMBL/GenBank/DDBJ whole genome shotgun (WGS) entry which is preliminary data.</text>
</comment>
<dbReference type="PANTHER" id="PTHR44013:SF1">
    <property type="entry name" value="ZINC-TYPE ALCOHOL DEHYDROGENASE-LIKE PROTEIN C16A3.02C"/>
    <property type="match status" value="1"/>
</dbReference>
<sequence length="187" mass="20495">MSSNDVLVFRLVLQLIRSGSNGVGLAEYAAASENMTVTRPPEVSPAEAAGLPIAGLTAHQPITQCRGQARRKWPAKEHFYCCCIRGLRTDEVLDYKTPEGAALNSPSAGRSSALVTFALKKLTFSKRQLVPLLMNFKAENLEYLVSLVKEGKLKTVIDWTHPLSKAEELGLRLSIDMQLGRLLSSLK</sequence>
<proteinExistence type="predicted"/>
<dbReference type="Proteomes" id="UP000327157">
    <property type="component" value="Unassembled WGS sequence"/>
</dbReference>
<evidence type="ECO:0000313" key="2">
    <source>
        <dbReference type="Proteomes" id="UP000327157"/>
    </source>
</evidence>
<dbReference type="InterPro" id="IPR052733">
    <property type="entry name" value="Chloroplast_QOR"/>
</dbReference>
<dbReference type="Gene3D" id="3.90.180.10">
    <property type="entry name" value="Medium-chain alcohol dehydrogenases, catalytic domain"/>
    <property type="match status" value="2"/>
</dbReference>
<dbReference type="Gene3D" id="3.40.50.720">
    <property type="entry name" value="NAD(P)-binding Rossmann-like Domain"/>
    <property type="match status" value="1"/>
</dbReference>
<name>A0A5N5GFJ5_9ROSA</name>
<evidence type="ECO:0000313" key="1">
    <source>
        <dbReference type="EMBL" id="KAB2614279.1"/>
    </source>
</evidence>
<keyword evidence="2" id="KW-1185">Reference proteome</keyword>